<evidence type="ECO:0008006" key="6">
    <source>
        <dbReference type="Google" id="ProtNLM"/>
    </source>
</evidence>
<proteinExistence type="predicted"/>
<dbReference type="EMBL" id="MUJZ01008034">
    <property type="protein sequence ID" value="OTF82533.1"/>
    <property type="molecule type" value="Genomic_DNA"/>
</dbReference>
<dbReference type="OrthoDB" id="6508618at2759"/>
<evidence type="ECO:0000313" key="4">
    <source>
        <dbReference type="EMBL" id="OTF82533.1"/>
    </source>
</evidence>
<dbReference type="Pfam" id="PF01546">
    <property type="entry name" value="Peptidase_M20"/>
    <property type="match status" value="1"/>
</dbReference>
<comment type="caution">
    <text evidence="4">The sequence shown here is derived from an EMBL/GenBank/DDBJ whole genome shotgun (WGS) entry which is preliminary data.</text>
</comment>
<organism evidence="4 5">
    <name type="scientific">Euroglyphus maynei</name>
    <name type="common">Mayne's house dust mite</name>
    <dbReference type="NCBI Taxonomy" id="6958"/>
    <lineage>
        <taxon>Eukaryota</taxon>
        <taxon>Metazoa</taxon>
        <taxon>Ecdysozoa</taxon>
        <taxon>Arthropoda</taxon>
        <taxon>Chelicerata</taxon>
        <taxon>Arachnida</taxon>
        <taxon>Acari</taxon>
        <taxon>Acariformes</taxon>
        <taxon>Sarcoptiformes</taxon>
        <taxon>Astigmata</taxon>
        <taxon>Psoroptidia</taxon>
        <taxon>Analgoidea</taxon>
        <taxon>Pyroglyphidae</taxon>
        <taxon>Pyroglyphinae</taxon>
        <taxon>Euroglyphus</taxon>
    </lineage>
</organism>
<keyword evidence="3" id="KW-0378">Hydrolase</keyword>
<dbReference type="InterPro" id="IPR002933">
    <property type="entry name" value="Peptidase_M20"/>
</dbReference>
<dbReference type="SUPFAM" id="SSF53187">
    <property type="entry name" value="Zn-dependent exopeptidases"/>
    <property type="match status" value="1"/>
</dbReference>
<dbReference type="GO" id="GO:0008233">
    <property type="term" value="F:peptidase activity"/>
    <property type="evidence" value="ECO:0007669"/>
    <property type="project" value="UniProtKB-KW"/>
</dbReference>
<evidence type="ECO:0000256" key="3">
    <source>
        <dbReference type="ARBA" id="ARBA00022801"/>
    </source>
</evidence>
<dbReference type="Gene3D" id="3.40.630.10">
    <property type="entry name" value="Zn peptidases"/>
    <property type="match status" value="1"/>
</dbReference>
<dbReference type="AlphaFoldDB" id="A0A1Y3BRW1"/>
<keyword evidence="2" id="KW-0479">Metal-binding</keyword>
<dbReference type="PANTHER" id="PTHR43270:SF4">
    <property type="entry name" value="CARNOSINE DIPEPTIDASE 2, ISOFORM A"/>
    <property type="match status" value="1"/>
</dbReference>
<reference evidence="4 5" key="1">
    <citation type="submission" date="2017-03" db="EMBL/GenBank/DDBJ databases">
        <title>Genome Survey of Euroglyphus maynei.</title>
        <authorList>
            <person name="Arlian L.G."/>
            <person name="Morgan M.S."/>
            <person name="Rider S.D."/>
        </authorList>
    </citation>
    <scope>NUCLEOTIDE SEQUENCE [LARGE SCALE GENOMIC DNA]</scope>
    <source>
        <strain evidence="4">Arlian Lab</strain>
        <tissue evidence="4">Whole body</tissue>
    </source>
</reference>
<accession>A0A1Y3BRW1</accession>
<name>A0A1Y3BRW1_EURMA</name>
<gene>
    <name evidence="4" type="ORF">BLA29_015012</name>
</gene>
<feature type="non-terminal residue" evidence="4">
    <location>
        <position position="1"/>
    </location>
</feature>
<dbReference type="Proteomes" id="UP000194236">
    <property type="component" value="Unassembled WGS sequence"/>
</dbReference>
<dbReference type="GO" id="GO:0006508">
    <property type="term" value="P:proteolysis"/>
    <property type="evidence" value="ECO:0007669"/>
    <property type="project" value="UniProtKB-KW"/>
</dbReference>
<protein>
    <recommendedName>
        <fullName evidence="6">Peptidase M20 dimerisation domain-containing protein</fullName>
    </recommendedName>
</protein>
<dbReference type="GO" id="GO:0046872">
    <property type="term" value="F:metal ion binding"/>
    <property type="evidence" value="ECO:0007669"/>
    <property type="project" value="UniProtKB-KW"/>
</dbReference>
<evidence type="ECO:0000313" key="5">
    <source>
        <dbReference type="Proteomes" id="UP000194236"/>
    </source>
</evidence>
<dbReference type="PANTHER" id="PTHR43270">
    <property type="entry name" value="BETA-ALA-HIS DIPEPTIDASE"/>
    <property type="match status" value="1"/>
</dbReference>
<feature type="non-terminal residue" evidence="4">
    <location>
        <position position="75"/>
    </location>
</feature>
<keyword evidence="5" id="KW-1185">Reference proteome</keyword>
<evidence type="ECO:0000256" key="2">
    <source>
        <dbReference type="ARBA" id="ARBA00022723"/>
    </source>
</evidence>
<evidence type="ECO:0000256" key="1">
    <source>
        <dbReference type="ARBA" id="ARBA00022670"/>
    </source>
</evidence>
<dbReference type="InterPro" id="IPR051458">
    <property type="entry name" value="Cyt/Met_Dipeptidase"/>
</dbReference>
<keyword evidence="1" id="KW-0645">Protease</keyword>
<sequence length="75" mass="8181">QLGNDSKKKTLCIYGHLDVQPAAKSDGWDSEPFVLTEKNGKLYGRGSSDDKGPVLGWLHAIQAFKANNVELPVNL</sequence>